<dbReference type="Gene3D" id="1.20.58.340">
    <property type="entry name" value="Magnesium transport protein CorA, transmembrane region"/>
    <property type="match status" value="1"/>
</dbReference>
<dbReference type="InterPro" id="IPR045863">
    <property type="entry name" value="CorA_TM1_TM2"/>
</dbReference>
<evidence type="ECO:0000313" key="8">
    <source>
        <dbReference type="Proteomes" id="UP000758603"/>
    </source>
</evidence>
<keyword evidence="5" id="KW-0175">Coiled coil</keyword>
<sequence>MDQYLFTKHYGMLRSIQEPAHYLEVLNYTGLFRPPDLPAGVTFANGIRLVLNQRVTDPATFNPNITSLPKEFYKTMMDGFRLPYRSIETSTVVGPFFWWTYNEDNLDDKIMQFVFRKSDVTWNGISRGWEVILSYSFASRMTSGYVKGAKASEKKGDTKAVEIEEVMKQLRACANPASHPLLLPIIILTKELGAENDIRQRLAREEVRKLEKALAGRYGNKPSATEYSQPEDLTLDTIRGTLINCRGEILWKRPQAWQNPIQRAQKANTYFWDNLPRDEKTAGMRMVHRELTDRLDFMAAKLENLEHYVHVSLERLDAQREELQNIIAQVESRVNIDIASQQHVLANASKRENNSMKTLAILGSIFLPGTFISSMFSMPFFNFDSDMNGPVSNSLWIYFVILVPLTVLVVGIWWVMDRRQVTEFKEDIEAADKRLEDIEGRVIKRLREKTKTKIQTGLSMI</sequence>
<dbReference type="GO" id="GO:0016020">
    <property type="term" value="C:membrane"/>
    <property type="evidence" value="ECO:0007669"/>
    <property type="project" value="UniProtKB-SubCell"/>
</dbReference>
<keyword evidence="3 6" id="KW-1133">Transmembrane helix</keyword>
<proteinExistence type="predicted"/>
<name>A0A9P8URC4_9PEZI</name>
<dbReference type="Proteomes" id="UP000758603">
    <property type="component" value="Unassembled WGS sequence"/>
</dbReference>
<keyword evidence="4 6" id="KW-0472">Membrane</keyword>
<gene>
    <name evidence="7" type="ORF">BKA67DRAFT_590688</name>
</gene>
<reference evidence="7" key="1">
    <citation type="journal article" date="2021" name="Nat. Commun.">
        <title>Genetic determinants of endophytism in the Arabidopsis root mycobiome.</title>
        <authorList>
            <person name="Mesny F."/>
            <person name="Miyauchi S."/>
            <person name="Thiergart T."/>
            <person name="Pickel B."/>
            <person name="Atanasova L."/>
            <person name="Karlsson M."/>
            <person name="Huettel B."/>
            <person name="Barry K.W."/>
            <person name="Haridas S."/>
            <person name="Chen C."/>
            <person name="Bauer D."/>
            <person name="Andreopoulos W."/>
            <person name="Pangilinan J."/>
            <person name="LaButti K."/>
            <person name="Riley R."/>
            <person name="Lipzen A."/>
            <person name="Clum A."/>
            <person name="Drula E."/>
            <person name="Henrissat B."/>
            <person name="Kohler A."/>
            <person name="Grigoriev I.V."/>
            <person name="Martin F.M."/>
            <person name="Hacquard S."/>
        </authorList>
    </citation>
    <scope>NUCLEOTIDE SEQUENCE</scope>
    <source>
        <strain evidence="7">MPI-SDFR-AT-0073</strain>
    </source>
</reference>
<dbReference type="RefSeq" id="XP_045961172.1">
    <property type="nucleotide sequence ID" value="XM_046104614.1"/>
</dbReference>
<dbReference type="EMBL" id="JAGPXC010000002">
    <property type="protein sequence ID" value="KAH6656938.1"/>
    <property type="molecule type" value="Genomic_DNA"/>
</dbReference>
<feature type="transmembrane region" description="Helical" evidence="6">
    <location>
        <begin position="395"/>
        <end position="416"/>
    </location>
</feature>
<feature type="coiled-coil region" evidence="5">
    <location>
        <begin position="288"/>
        <end position="333"/>
    </location>
</feature>
<dbReference type="SUPFAM" id="SSF144083">
    <property type="entry name" value="Magnesium transport protein CorA, transmembrane region"/>
    <property type="match status" value="1"/>
</dbReference>
<feature type="transmembrane region" description="Helical" evidence="6">
    <location>
        <begin position="359"/>
        <end position="383"/>
    </location>
</feature>
<comment type="subcellular location">
    <subcellularLocation>
        <location evidence="1">Membrane</location>
        <topology evidence="1">Multi-pass membrane protein</topology>
    </subcellularLocation>
</comment>
<evidence type="ECO:0000256" key="3">
    <source>
        <dbReference type="ARBA" id="ARBA00022989"/>
    </source>
</evidence>
<accession>A0A9P8URC4</accession>
<dbReference type="OrthoDB" id="2830640at2759"/>
<keyword evidence="2 6" id="KW-0812">Transmembrane</keyword>
<dbReference type="GO" id="GO:0046873">
    <property type="term" value="F:metal ion transmembrane transporter activity"/>
    <property type="evidence" value="ECO:0007669"/>
    <property type="project" value="InterPro"/>
</dbReference>
<dbReference type="GeneID" id="70133505"/>
<dbReference type="InterPro" id="IPR002523">
    <property type="entry name" value="MgTranspt_CorA/ZnTranspt_ZntB"/>
</dbReference>
<protein>
    <submittedName>
        <fullName evidence="7">Uncharacterized protein</fullName>
    </submittedName>
</protein>
<organism evidence="7 8">
    <name type="scientific">Truncatella angustata</name>
    <dbReference type="NCBI Taxonomy" id="152316"/>
    <lineage>
        <taxon>Eukaryota</taxon>
        <taxon>Fungi</taxon>
        <taxon>Dikarya</taxon>
        <taxon>Ascomycota</taxon>
        <taxon>Pezizomycotina</taxon>
        <taxon>Sordariomycetes</taxon>
        <taxon>Xylariomycetidae</taxon>
        <taxon>Amphisphaeriales</taxon>
        <taxon>Sporocadaceae</taxon>
        <taxon>Truncatella</taxon>
    </lineage>
</organism>
<keyword evidence="8" id="KW-1185">Reference proteome</keyword>
<evidence type="ECO:0000256" key="5">
    <source>
        <dbReference type="SAM" id="Coils"/>
    </source>
</evidence>
<evidence type="ECO:0000256" key="2">
    <source>
        <dbReference type="ARBA" id="ARBA00022692"/>
    </source>
</evidence>
<evidence type="ECO:0000256" key="4">
    <source>
        <dbReference type="ARBA" id="ARBA00023136"/>
    </source>
</evidence>
<dbReference type="Pfam" id="PF01544">
    <property type="entry name" value="CorA"/>
    <property type="match status" value="1"/>
</dbReference>
<dbReference type="AlphaFoldDB" id="A0A9P8URC4"/>
<comment type="caution">
    <text evidence="7">The sequence shown here is derived from an EMBL/GenBank/DDBJ whole genome shotgun (WGS) entry which is preliminary data.</text>
</comment>
<evidence type="ECO:0000313" key="7">
    <source>
        <dbReference type="EMBL" id="KAH6656938.1"/>
    </source>
</evidence>
<evidence type="ECO:0000256" key="6">
    <source>
        <dbReference type="SAM" id="Phobius"/>
    </source>
</evidence>
<evidence type="ECO:0000256" key="1">
    <source>
        <dbReference type="ARBA" id="ARBA00004141"/>
    </source>
</evidence>